<organism evidence="1 2">
    <name type="scientific">Plebeiibacterium marinum</name>
    <dbReference type="NCBI Taxonomy" id="2992111"/>
    <lineage>
        <taxon>Bacteria</taxon>
        <taxon>Pseudomonadati</taxon>
        <taxon>Bacteroidota</taxon>
        <taxon>Bacteroidia</taxon>
        <taxon>Marinilabiliales</taxon>
        <taxon>Marinilabiliaceae</taxon>
        <taxon>Plebeiibacterium</taxon>
    </lineage>
</organism>
<dbReference type="AlphaFoldDB" id="A0AAE3MHJ8"/>
<protein>
    <submittedName>
        <fullName evidence="1">Toxin-antitoxin system YwqK family antitoxin</fullName>
    </submittedName>
</protein>
<sequence length="280" mass="32468">MPFSYKYLIIIFFSLYSTHAYSHLFYPVYQENQTINYTDSNGLKQGPWEYYHATKEIKEKGTYKNNLKDGVWTCYYESGTKNSEITYKNGEPAGPATFYYKNGKIREQGNWQIDHWVGNYQYFYENGQISYKWNYNQDGKREGAQLYFHKNGEKMYSGTWNDGKTEGKLLVYNQQGELTEEKTFAKGKICKTATIKPSAIPSPLDSLNKLPEQEDTPRLKFEGTGNHTIIGSNGKVSAKGFFVKGLLFNGEKFNYDKTDKLSSITYYRNGKKTETKNKNH</sequence>
<name>A0AAE3MHJ8_9BACT</name>
<dbReference type="RefSeq" id="WP_301202348.1">
    <property type="nucleotide sequence ID" value="NZ_JAPDPI010000066.1"/>
</dbReference>
<dbReference type="Pfam" id="PF07661">
    <property type="entry name" value="MORN_2"/>
    <property type="match status" value="4"/>
</dbReference>
<reference evidence="1" key="1">
    <citation type="submission" date="2022-10" db="EMBL/GenBank/DDBJ databases">
        <authorList>
            <person name="Yu W.X."/>
        </authorList>
    </citation>
    <scope>NUCLEOTIDE SEQUENCE</scope>
    <source>
        <strain evidence="1">D04</strain>
    </source>
</reference>
<proteinExistence type="predicted"/>
<comment type="caution">
    <text evidence="1">The sequence shown here is derived from an EMBL/GenBank/DDBJ whole genome shotgun (WGS) entry which is preliminary data.</text>
</comment>
<dbReference type="Gene3D" id="2.20.110.10">
    <property type="entry name" value="Histone H3 K4-specific methyltransferase SET7/9 N-terminal domain"/>
    <property type="match status" value="2"/>
</dbReference>
<dbReference type="Proteomes" id="UP001207408">
    <property type="component" value="Unassembled WGS sequence"/>
</dbReference>
<dbReference type="EMBL" id="JAPDPI010000066">
    <property type="protein sequence ID" value="MCW3807866.1"/>
    <property type="molecule type" value="Genomic_DNA"/>
</dbReference>
<evidence type="ECO:0000313" key="2">
    <source>
        <dbReference type="Proteomes" id="UP001207408"/>
    </source>
</evidence>
<gene>
    <name evidence="1" type="ORF">OM074_19735</name>
</gene>
<dbReference type="SUPFAM" id="SSF82185">
    <property type="entry name" value="Histone H3 K4-specific methyltransferase SET7/9 N-terminal domain"/>
    <property type="match status" value="2"/>
</dbReference>
<accession>A0AAE3MHJ8</accession>
<keyword evidence="2" id="KW-1185">Reference proteome</keyword>
<evidence type="ECO:0000313" key="1">
    <source>
        <dbReference type="EMBL" id="MCW3807866.1"/>
    </source>
</evidence>
<dbReference type="InterPro" id="IPR011652">
    <property type="entry name" value="MORN_2"/>
</dbReference>